<evidence type="ECO:0000256" key="2">
    <source>
        <dbReference type="SAM" id="MobiDB-lite"/>
    </source>
</evidence>
<dbReference type="SUPFAM" id="SSF56281">
    <property type="entry name" value="Metallo-hydrolase/oxidoreductase"/>
    <property type="match status" value="1"/>
</dbReference>
<evidence type="ECO:0000313" key="5">
    <source>
        <dbReference type="Proteomes" id="UP000094622"/>
    </source>
</evidence>
<evidence type="ECO:0000313" key="4">
    <source>
        <dbReference type="EMBL" id="ODN69280.1"/>
    </source>
</evidence>
<gene>
    <name evidence="4" type="ORF">A6302_03400</name>
</gene>
<reference evidence="4 5" key="1">
    <citation type="submission" date="2016-07" db="EMBL/GenBank/DDBJ databases">
        <title>Draft Genome Sequence of Methylobrevis pamukkalensis PK2.</title>
        <authorList>
            <person name="Vasilenko O.V."/>
            <person name="Doronina N.V."/>
            <person name="Shmareva M.N."/>
            <person name="Tarlachkov S.V."/>
            <person name="Mustakhimov I."/>
            <person name="Trotsenko Y.A."/>
        </authorList>
    </citation>
    <scope>NUCLEOTIDE SEQUENCE [LARGE SCALE GENOMIC DNA]</scope>
    <source>
        <strain evidence="4 5">PK2</strain>
    </source>
</reference>
<keyword evidence="5" id="KW-1185">Reference proteome</keyword>
<dbReference type="InterPro" id="IPR050855">
    <property type="entry name" value="NDM-1-like"/>
</dbReference>
<feature type="domain" description="Metallo-beta-lactamase" evidence="3">
    <location>
        <begin position="98"/>
        <end position="271"/>
    </location>
</feature>
<dbReference type="GO" id="GO:0017001">
    <property type="term" value="P:antibiotic catabolic process"/>
    <property type="evidence" value="ECO:0007669"/>
    <property type="project" value="UniProtKB-ARBA"/>
</dbReference>
<sequence>MPRGQWIAGSSPARTEMRPRPDRYPTSTTPRWHPAPPVLSWPCPGPIQGAPALSDPAATLRILAPSPGVFAYYDGRVPGVRLHAPTPNWLDDGAYALGIASYAIVDGDEALIYDTHITLAHARAIRAHLDGLGVRRLRVVLSHWHDDHVAGNVAFADGEILALERTAELLAANRARLEAGDPPIAPLVMPTRTFSGALDLTVGRRAVQLRHFEIHSADGCVLLLPDAGLLLAGDTVEDTVTYVSEAERTAVHIDDLTRLAALRAARILPNHGAPERIAAGGYDTRLIDANRSYLQRLLAVPRAGEAVEADLATFVADDLASGAIGWFAPYQAVHEANVGAMSEACLAAAVVDG</sequence>
<dbReference type="EMBL" id="MCRJ01000099">
    <property type="protein sequence ID" value="ODN69280.1"/>
    <property type="molecule type" value="Genomic_DNA"/>
</dbReference>
<name>A0A1E3GYZ4_9HYPH</name>
<evidence type="ECO:0000259" key="3">
    <source>
        <dbReference type="SMART" id="SM00849"/>
    </source>
</evidence>
<dbReference type="AlphaFoldDB" id="A0A1E3GYZ4"/>
<dbReference type="PANTHER" id="PTHR42951:SF4">
    <property type="entry name" value="ACYL-COENZYME A THIOESTERASE MBLAC2"/>
    <property type="match status" value="1"/>
</dbReference>
<protein>
    <submittedName>
        <fullName evidence="4">Metallo-beta-lactamase superfamily protein</fullName>
    </submittedName>
</protein>
<accession>A0A1E3GYZ4</accession>
<dbReference type="Proteomes" id="UP000094622">
    <property type="component" value="Unassembled WGS sequence"/>
</dbReference>
<dbReference type="Gene3D" id="3.60.15.10">
    <property type="entry name" value="Ribonuclease Z/Hydroxyacylglutathione hydrolase-like"/>
    <property type="match status" value="1"/>
</dbReference>
<dbReference type="InterPro" id="IPR036866">
    <property type="entry name" value="RibonucZ/Hydroxyglut_hydro"/>
</dbReference>
<dbReference type="SMART" id="SM00849">
    <property type="entry name" value="Lactamase_B"/>
    <property type="match status" value="1"/>
</dbReference>
<feature type="region of interest" description="Disordered" evidence="2">
    <location>
        <begin position="1"/>
        <end position="31"/>
    </location>
</feature>
<dbReference type="InterPro" id="IPR001279">
    <property type="entry name" value="Metallo-B-lactamas"/>
</dbReference>
<dbReference type="PANTHER" id="PTHR42951">
    <property type="entry name" value="METALLO-BETA-LACTAMASE DOMAIN-CONTAINING"/>
    <property type="match status" value="1"/>
</dbReference>
<dbReference type="PATRIC" id="fig|1439726.3.peg.3577"/>
<proteinExistence type="inferred from homology"/>
<comment type="similarity">
    <text evidence="1">Belongs to the metallo-beta-lactamase superfamily. Class-B beta-lactamase family.</text>
</comment>
<evidence type="ECO:0000256" key="1">
    <source>
        <dbReference type="ARBA" id="ARBA00005250"/>
    </source>
</evidence>
<dbReference type="Pfam" id="PF00753">
    <property type="entry name" value="Lactamase_B"/>
    <property type="match status" value="1"/>
</dbReference>
<comment type="caution">
    <text evidence="4">The sequence shown here is derived from an EMBL/GenBank/DDBJ whole genome shotgun (WGS) entry which is preliminary data.</text>
</comment>
<organism evidence="4 5">
    <name type="scientific">Methylobrevis pamukkalensis</name>
    <dbReference type="NCBI Taxonomy" id="1439726"/>
    <lineage>
        <taxon>Bacteria</taxon>
        <taxon>Pseudomonadati</taxon>
        <taxon>Pseudomonadota</taxon>
        <taxon>Alphaproteobacteria</taxon>
        <taxon>Hyphomicrobiales</taxon>
        <taxon>Pleomorphomonadaceae</taxon>
        <taxon>Methylobrevis</taxon>
    </lineage>
</organism>